<feature type="compositionally biased region" description="Polar residues" evidence="1">
    <location>
        <begin position="43"/>
        <end position="54"/>
    </location>
</feature>
<reference evidence="2 3" key="1">
    <citation type="journal article" date="2013" name="Curr. Biol.">
        <title>The Genome of the Foraminiferan Reticulomyxa filosa.</title>
        <authorList>
            <person name="Glockner G."/>
            <person name="Hulsmann N."/>
            <person name="Schleicher M."/>
            <person name="Noegel A.A."/>
            <person name="Eichinger L."/>
            <person name="Gallinger C."/>
            <person name="Pawlowski J."/>
            <person name="Sierra R."/>
            <person name="Euteneuer U."/>
            <person name="Pillet L."/>
            <person name="Moustafa A."/>
            <person name="Platzer M."/>
            <person name="Groth M."/>
            <person name="Szafranski K."/>
            <person name="Schliwa M."/>
        </authorList>
    </citation>
    <scope>NUCLEOTIDE SEQUENCE [LARGE SCALE GENOMIC DNA]</scope>
</reference>
<feature type="region of interest" description="Disordered" evidence="1">
    <location>
        <begin position="33"/>
        <end position="78"/>
    </location>
</feature>
<protein>
    <submittedName>
        <fullName evidence="2">Uncharacterized protein</fullName>
    </submittedName>
</protein>
<dbReference type="EMBL" id="ASPP01006574">
    <property type="protein sequence ID" value="ETO28601.1"/>
    <property type="molecule type" value="Genomic_DNA"/>
</dbReference>
<evidence type="ECO:0000256" key="1">
    <source>
        <dbReference type="SAM" id="MobiDB-lite"/>
    </source>
</evidence>
<dbReference type="Proteomes" id="UP000023152">
    <property type="component" value="Unassembled WGS sequence"/>
</dbReference>
<keyword evidence="3" id="KW-1185">Reference proteome</keyword>
<evidence type="ECO:0000313" key="3">
    <source>
        <dbReference type="Proteomes" id="UP000023152"/>
    </source>
</evidence>
<sequence length="204" mass="24096">MQEKQVKKDTKKVATKPEGDLFTSVYIPSELELESRPQRSKQDGTIQKQSTLQRVFQRPQREEEEVEEDTKWELLDDVNDPPPKFWIREMEDIHDVDRSTFLHRNSGFHVSADEHKYDPKVAELGVEDEPGMLESRKRGTTQTGDKNEDAFRFSGGHQLGHLPSDDKVEEMRLYVNNQIQEQSRRYDEWKKLRQDQPLFMGRCF</sequence>
<accession>X6NRE9</accession>
<comment type="caution">
    <text evidence="2">The sequence shown here is derived from an EMBL/GenBank/DDBJ whole genome shotgun (WGS) entry which is preliminary data.</text>
</comment>
<organism evidence="2 3">
    <name type="scientific">Reticulomyxa filosa</name>
    <dbReference type="NCBI Taxonomy" id="46433"/>
    <lineage>
        <taxon>Eukaryota</taxon>
        <taxon>Sar</taxon>
        <taxon>Rhizaria</taxon>
        <taxon>Retaria</taxon>
        <taxon>Foraminifera</taxon>
        <taxon>Monothalamids</taxon>
        <taxon>Reticulomyxidae</taxon>
        <taxon>Reticulomyxa</taxon>
    </lineage>
</organism>
<feature type="compositionally biased region" description="Basic and acidic residues" evidence="1">
    <location>
        <begin position="33"/>
        <end position="42"/>
    </location>
</feature>
<name>X6NRE9_RETFI</name>
<feature type="region of interest" description="Disordered" evidence="1">
    <location>
        <begin position="124"/>
        <end position="165"/>
    </location>
</feature>
<proteinExistence type="predicted"/>
<dbReference type="AlphaFoldDB" id="X6NRE9"/>
<gene>
    <name evidence="2" type="ORF">RFI_08524</name>
</gene>
<evidence type="ECO:0000313" key="2">
    <source>
        <dbReference type="EMBL" id="ETO28601.1"/>
    </source>
</evidence>
<feature type="non-terminal residue" evidence="2">
    <location>
        <position position="204"/>
    </location>
</feature>